<organism evidence="1 2">
    <name type="scientific">Taxus chinensis</name>
    <name type="common">Chinese yew</name>
    <name type="synonym">Taxus wallichiana var. chinensis</name>
    <dbReference type="NCBI Taxonomy" id="29808"/>
    <lineage>
        <taxon>Eukaryota</taxon>
        <taxon>Viridiplantae</taxon>
        <taxon>Streptophyta</taxon>
        <taxon>Embryophyta</taxon>
        <taxon>Tracheophyta</taxon>
        <taxon>Spermatophyta</taxon>
        <taxon>Pinopsida</taxon>
        <taxon>Pinidae</taxon>
        <taxon>Conifers II</taxon>
        <taxon>Cupressales</taxon>
        <taxon>Taxaceae</taxon>
        <taxon>Taxus</taxon>
    </lineage>
</organism>
<comment type="caution">
    <text evidence="1">The sequence shown here is derived from an EMBL/GenBank/DDBJ whole genome shotgun (WGS) entry which is preliminary data.</text>
</comment>
<protein>
    <submittedName>
        <fullName evidence="1">Uncharacterized protein</fullName>
    </submittedName>
</protein>
<keyword evidence="2" id="KW-1185">Reference proteome</keyword>
<proteinExistence type="predicted"/>
<reference evidence="1 2" key="1">
    <citation type="journal article" date="2021" name="Nat. Plants">
        <title>The Taxus genome provides insights into paclitaxel biosynthesis.</title>
        <authorList>
            <person name="Xiong X."/>
            <person name="Gou J."/>
            <person name="Liao Q."/>
            <person name="Li Y."/>
            <person name="Zhou Q."/>
            <person name="Bi G."/>
            <person name="Li C."/>
            <person name="Du R."/>
            <person name="Wang X."/>
            <person name="Sun T."/>
            <person name="Guo L."/>
            <person name="Liang H."/>
            <person name="Lu P."/>
            <person name="Wu Y."/>
            <person name="Zhang Z."/>
            <person name="Ro D.K."/>
            <person name="Shang Y."/>
            <person name="Huang S."/>
            <person name="Yan J."/>
        </authorList>
    </citation>
    <scope>NUCLEOTIDE SEQUENCE [LARGE SCALE GENOMIC DNA]</scope>
    <source>
        <strain evidence="1">Ta-2019</strain>
    </source>
</reference>
<feature type="non-terminal residue" evidence="1">
    <location>
        <position position="81"/>
    </location>
</feature>
<dbReference type="AlphaFoldDB" id="A0AA38H1G3"/>
<evidence type="ECO:0000313" key="2">
    <source>
        <dbReference type="Proteomes" id="UP000824469"/>
    </source>
</evidence>
<gene>
    <name evidence="1" type="ORF">KI387_002963</name>
</gene>
<sequence>MELRAGEAGVCEAFQVKGHAIPSAGRAQLPASEVGVFPPLPLGAERCVLVGDPQHQPVTRVSQAAGMLQNGRSPCERSQQA</sequence>
<evidence type="ECO:0000313" key="1">
    <source>
        <dbReference type="EMBL" id="KAH9330855.1"/>
    </source>
</evidence>
<name>A0AA38H1G3_TAXCH</name>
<dbReference type="Proteomes" id="UP000824469">
    <property type="component" value="Unassembled WGS sequence"/>
</dbReference>
<accession>A0AA38H1G3</accession>
<dbReference type="EMBL" id="JAHRHJ020000001">
    <property type="protein sequence ID" value="KAH9330855.1"/>
    <property type="molecule type" value="Genomic_DNA"/>
</dbReference>